<reference evidence="2 3" key="1">
    <citation type="submission" date="2024-02" db="EMBL/GenBank/DDBJ databases">
        <title>de novo genome assembly of Solanum bulbocastanum strain 11H21.</title>
        <authorList>
            <person name="Hosaka A.J."/>
        </authorList>
    </citation>
    <scope>NUCLEOTIDE SEQUENCE [LARGE SCALE GENOMIC DNA]</scope>
    <source>
        <tissue evidence="2">Young leaves</tissue>
    </source>
</reference>
<feature type="compositionally biased region" description="Basic and acidic residues" evidence="1">
    <location>
        <begin position="246"/>
        <end position="256"/>
    </location>
</feature>
<feature type="region of interest" description="Disordered" evidence="1">
    <location>
        <begin position="296"/>
        <end position="324"/>
    </location>
</feature>
<name>A0AAN8UCE1_SOLBU</name>
<dbReference type="EMBL" id="JBANQN010000001">
    <property type="protein sequence ID" value="KAK6802767.1"/>
    <property type="molecule type" value="Genomic_DNA"/>
</dbReference>
<proteinExistence type="predicted"/>
<sequence length="488" mass="53670">MFASKLLDILDTLPTDEEPGDRVVWDTPEEKSAMKEDEKGILSHSDGHKKGDSFTFPTLDFLDSTVNVNSKETLACDTEDVDELWKVSESVVSDDIARSNDTGVRASTVENDLNEVLLNTSDAIECDMKDRDAKWNTPEFECSIIPDLIDEKKDDSVVPDARFTSGYKFFENDAKLYSEKRAKEYDLPELVVFYKEGNNNIAKNLCRDDSGAYVSIPGDEDQHINTTESADTELLSSADGCKSSVEYEKNEKEKTELPVPNDSKPGSPDEVYNNDDDSDDSYLEDLIMIFGSKGTAKWKHSPNAIPSPNESGVESHQQSTQPDQIPFEEAASGSQNADIVPATDLFNHSNLATEATVSNLNSTTPASTINLDQGVENVAEPSKDVANHGGKSLGDFLVYSQGYLTDGEASFSALRHGSGPDIHSRRISSFGRHSVGSDSSTTSNGSFAFPLLHPGWYSSPVRMVQDVETTTHVPKQRRWKQGLLCCNF</sequence>
<evidence type="ECO:0000313" key="3">
    <source>
        <dbReference type="Proteomes" id="UP001371456"/>
    </source>
</evidence>
<accession>A0AAN8UCE1</accession>
<dbReference type="InterPro" id="IPR040378">
    <property type="entry name" value="BASL"/>
</dbReference>
<organism evidence="2 3">
    <name type="scientific">Solanum bulbocastanum</name>
    <name type="common">Wild potato</name>
    <dbReference type="NCBI Taxonomy" id="147425"/>
    <lineage>
        <taxon>Eukaryota</taxon>
        <taxon>Viridiplantae</taxon>
        <taxon>Streptophyta</taxon>
        <taxon>Embryophyta</taxon>
        <taxon>Tracheophyta</taxon>
        <taxon>Spermatophyta</taxon>
        <taxon>Magnoliopsida</taxon>
        <taxon>eudicotyledons</taxon>
        <taxon>Gunneridae</taxon>
        <taxon>Pentapetalae</taxon>
        <taxon>asterids</taxon>
        <taxon>lamiids</taxon>
        <taxon>Solanales</taxon>
        <taxon>Solanaceae</taxon>
        <taxon>Solanoideae</taxon>
        <taxon>Solaneae</taxon>
        <taxon>Solanum</taxon>
    </lineage>
</organism>
<dbReference type="Proteomes" id="UP001371456">
    <property type="component" value="Unassembled WGS sequence"/>
</dbReference>
<dbReference type="PANTHER" id="PTHR33914:SF2">
    <property type="entry name" value="OS02G0582100 PROTEIN"/>
    <property type="match status" value="1"/>
</dbReference>
<evidence type="ECO:0000313" key="2">
    <source>
        <dbReference type="EMBL" id="KAK6802767.1"/>
    </source>
</evidence>
<dbReference type="GO" id="GO:0009786">
    <property type="term" value="P:regulation of asymmetric cell division"/>
    <property type="evidence" value="ECO:0007669"/>
    <property type="project" value="InterPro"/>
</dbReference>
<feature type="compositionally biased region" description="Polar residues" evidence="1">
    <location>
        <begin position="304"/>
        <end position="323"/>
    </location>
</feature>
<dbReference type="AlphaFoldDB" id="A0AAN8UCE1"/>
<comment type="caution">
    <text evidence="2">The sequence shown here is derived from an EMBL/GenBank/DDBJ whole genome shotgun (WGS) entry which is preliminary data.</text>
</comment>
<dbReference type="PANTHER" id="PTHR33914">
    <property type="entry name" value="18S PRE-RIBOSOMAL ASSEMBLY PROTEIN GAR2-LIKE PROTEIN"/>
    <property type="match status" value="1"/>
</dbReference>
<evidence type="ECO:0000256" key="1">
    <source>
        <dbReference type="SAM" id="MobiDB-lite"/>
    </source>
</evidence>
<protein>
    <submittedName>
        <fullName evidence="2">Uncharacterized protein</fullName>
    </submittedName>
</protein>
<gene>
    <name evidence="2" type="ORF">RDI58_000550</name>
</gene>
<feature type="region of interest" description="Disordered" evidence="1">
    <location>
        <begin position="246"/>
        <end position="279"/>
    </location>
</feature>
<keyword evidence="3" id="KW-1185">Reference proteome</keyword>